<gene>
    <name evidence="5" type="ORF">CLV51_101703</name>
</gene>
<keyword evidence="2 3" id="KW-0413">Isomerase</keyword>
<proteinExistence type="inferred from homology"/>
<dbReference type="InterPro" id="IPR018496">
    <property type="entry name" value="PsdUridine_synth_RsuA/RluB_CS"/>
</dbReference>
<name>A0A2P8HT46_CHINA</name>
<evidence type="ECO:0000259" key="4">
    <source>
        <dbReference type="Pfam" id="PF00849"/>
    </source>
</evidence>
<dbReference type="InterPro" id="IPR050343">
    <property type="entry name" value="RsuA_PseudoU_synthase"/>
</dbReference>
<dbReference type="Pfam" id="PF00849">
    <property type="entry name" value="PseudoU_synth_2"/>
    <property type="match status" value="1"/>
</dbReference>
<dbReference type="GO" id="GO:0001522">
    <property type="term" value="P:pseudouridine synthesis"/>
    <property type="evidence" value="ECO:0007669"/>
    <property type="project" value="InterPro"/>
</dbReference>
<evidence type="ECO:0000256" key="2">
    <source>
        <dbReference type="ARBA" id="ARBA00023235"/>
    </source>
</evidence>
<dbReference type="SUPFAM" id="SSF55120">
    <property type="entry name" value="Pseudouridine synthase"/>
    <property type="match status" value="1"/>
</dbReference>
<dbReference type="EC" id="5.4.99.-" evidence="3"/>
<comment type="similarity">
    <text evidence="1 3">Belongs to the pseudouridine synthase RsuA family.</text>
</comment>
<dbReference type="Gene3D" id="3.30.70.580">
    <property type="entry name" value="Pseudouridine synthase I, catalytic domain, N-terminal subdomain"/>
    <property type="match status" value="1"/>
</dbReference>
<evidence type="ECO:0000256" key="1">
    <source>
        <dbReference type="ARBA" id="ARBA00008348"/>
    </source>
</evidence>
<dbReference type="Proteomes" id="UP000240971">
    <property type="component" value="Unassembled WGS sequence"/>
</dbReference>
<dbReference type="PANTHER" id="PTHR47683:SF2">
    <property type="entry name" value="RNA-BINDING S4 DOMAIN-CONTAINING PROTEIN"/>
    <property type="match status" value="1"/>
</dbReference>
<dbReference type="Gene3D" id="3.30.70.1560">
    <property type="entry name" value="Alpha-L RNA-binding motif"/>
    <property type="match status" value="1"/>
</dbReference>
<dbReference type="GO" id="GO:0003723">
    <property type="term" value="F:RNA binding"/>
    <property type="evidence" value="ECO:0007669"/>
    <property type="project" value="InterPro"/>
</dbReference>
<protein>
    <recommendedName>
        <fullName evidence="3">Pseudouridine synthase</fullName>
        <ecNumber evidence="3">5.4.99.-</ecNumber>
    </recommendedName>
</protein>
<dbReference type="InterPro" id="IPR042092">
    <property type="entry name" value="PsdUridine_s_RsuA/RluB/E/F_cat"/>
</dbReference>
<dbReference type="GO" id="GO:0006364">
    <property type="term" value="P:rRNA processing"/>
    <property type="evidence" value="ECO:0007669"/>
    <property type="project" value="UniProtKB-ARBA"/>
</dbReference>
<dbReference type="AlphaFoldDB" id="A0A2P8HT46"/>
<dbReference type="EMBL" id="PYAW01000001">
    <property type="protein sequence ID" value="PSL49372.1"/>
    <property type="molecule type" value="Genomic_DNA"/>
</dbReference>
<dbReference type="InterPro" id="IPR000748">
    <property type="entry name" value="PsdUridine_synth_RsuA/RluB/E/F"/>
</dbReference>
<evidence type="ECO:0000313" key="6">
    <source>
        <dbReference type="Proteomes" id="UP000240971"/>
    </source>
</evidence>
<evidence type="ECO:0000256" key="3">
    <source>
        <dbReference type="RuleBase" id="RU003887"/>
    </source>
</evidence>
<evidence type="ECO:0000313" key="5">
    <source>
        <dbReference type="EMBL" id="PSL49372.1"/>
    </source>
</evidence>
<dbReference type="RefSeq" id="WP_106526609.1">
    <property type="nucleotide sequence ID" value="NZ_PYAW01000001.1"/>
</dbReference>
<dbReference type="OrthoDB" id="1012272at2"/>
<dbReference type="InterPro" id="IPR006145">
    <property type="entry name" value="PsdUridine_synth_RsuA/RluA"/>
</dbReference>
<reference evidence="5 6" key="1">
    <citation type="submission" date="2018-03" db="EMBL/GenBank/DDBJ databases">
        <title>Genomic Encyclopedia of Archaeal and Bacterial Type Strains, Phase II (KMG-II): from individual species to whole genera.</title>
        <authorList>
            <person name="Goeker M."/>
        </authorList>
    </citation>
    <scope>NUCLEOTIDE SEQUENCE [LARGE SCALE GENOMIC DNA]</scope>
    <source>
        <strain evidence="5 6">DSM 24859</strain>
    </source>
</reference>
<dbReference type="PANTHER" id="PTHR47683">
    <property type="entry name" value="PSEUDOURIDINE SYNTHASE FAMILY PROTEIN-RELATED"/>
    <property type="match status" value="1"/>
</dbReference>
<dbReference type="GO" id="GO:0140098">
    <property type="term" value="F:catalytic activity, acting on RNA"/>
    <property type="evidence" value="ECO:0007669"/>
    <property type="project" value="UniProtKB-ARBA"/>
</dbReference>
<feature type="domain" description="Pseudouridine synthase RsuA/RluA-like" evidence="4">
    <location>
        <begin position="22"/>
        <end position="173"/>
    </location>
</feature>
<dbReference type="PROSITE" id="PS01149">
    <property type="entry name" value="PSI_RSU"/>
    <property type="match status" value="1"/>
</dbReference>
<accession>A0A2P8HT46</accession>
<comment type="caution">
    <text evidence="5">The sequence shown here is derived from an EMBL/GenBank/DDBJ whole genome shotgun (WGS) entry which is preliminary data.</text>
</comment>
<dbReference type="InterPro" id="IPR020103">
    <property type="entry name" value="PsdUridine_synth_cat_dom_sf"/>
</dbReference>
<sequence length="215" mass="24846">MNCAKVLIYGSLTKVKAVVALNYYVIYKPYEVLTRFTPEDNKSCLADYFKVPSDVYPVGRLDYDSEGLLILTNDKALNQRLLLPQYAHEREYWVQVDGAVTDAAVKQLRDGVQINVDGKMYRTRRCEASIFTEEPLLPPRNPPIRFRKSIPAPWIRMVLHEGKNRQVRRMTAAVGFPTLRLVRYRMEDITIEGMQSGEMVQLSQAEIYKQLRLKA</sequence>
<dbReference type="NCBIfam" id="TIGR00093">
    <property type="entry name" value="pseudouridine synthase"/>
    <property type="match status" value="1"/>
</dbReference>
<dbReference type="InterPro" id="IPR020094">
    <property type="entry name" value="TruA/RsuA/RluB/E/F_N"/>
</dbReference>
<organism evidence="5 6">
    <name type="scientific">Chitinophaga niastensis</name>
    <dbReference type="NCBI Taxonomy" id="536980"/>
    <lineage>
        <taxon>Bacteria</taxon>
        <taxon>Pseudomonadati</taxon>
        <taxon>Bacteroidota</taxon>
        <taxon>Chitinophagia</taxon>
        <taxon>Chitinophagales</taxon>
        <taxon>Chitinophagaceae</taxon>
        <taxon>Chitinophaga</taxon>
    </lineage>
</organism>
<dbReference type="GO" id="GO:0009982">
    <property type="term" value="F:pseudouridine synthase activity"/>
    <property type="evidence" value="ECO:0007669"/>
    <property type="project" value="InterPro"/>
</dbReference>
<keyword evidence="6" id="KW-1185">Reference proteome</keyword>